<dbReference type="CDD" id="cd00077">
    <property type="entry name" value="HDc"/>
    <property type="match status" value="1"/>
</dbReference>
<name>A0A7C8HDB4_9FIRM</name>
<proteinExistence type="predicted"/>
<dbReference type="EMBL" id="WSLF01000015">
    <property type="protein sequence ID" value="KAE9630234.1"/>
    <property type="molecule type" value="Genomic_DNA"/>
</dbReference>
<comment type="caution">
    <text evidence="2">The sequence shown here is derived from an EMBL/GenBank/DDBJ whole genome shotgun (WGS) entry which is preliminary data.</text>
</comment>
<dbReference type="SMART" id="SM00471">
    <property type="entry name" value="HDc"/>
    <property type="match status" value="1"/>
</dbReference>
<feature type="domain" description="HD-GYP" evidence="1">
    <location>
        <begin position="126"/>
        <end position="322"/>
    </location>
</feature>
<dbReference type="PANTHER" id="PTHR43155:SF2">
    <property type="entry name" value="CYCLIC DI-GMP PHOSPHODIESTERASE PA4108"/>
    <property type="match status" value="1"/>
</dbReference>
<accession>A0A7C8HDB4</accession>
<dbReference type="InterPro" id="IPR037522">
    <property type="entry name" value="HD_GYP_dom"/>
</dbReference>
<dbReference type="AlphaFoldDB" id="A0A7C8HDB4"/>
<dbReference type="InterPro" id="IPR003607">
    <property type="entry name" value="HD/PDEase_dom"/>
</dbReference>
<evidence type="ECO:0000313" key="3">
    <source>
        <dbReference type="Proteomes" id="UP000483018"/>
    </source>
</evidence>
<dbReference type="PROSITE" id="PS51832">
    <property type="entry name" value="HD_GYP"/>
    <property type="match status" value="1"/>
</dbReference>
<dbReference type="SUPFAM" id="SSF109604">
    <property type="entry name" value="HD-domain/PDEase-like"/>
    <property type="match status" value="1"/>
</dbReference>
<evidence type="ECO:0000259" key="1">
    <source>
        <dbReference type="PROSITE" id="PS51832"/>
    </source>
</evidence>
<keyword evidence="3" id="KW-1185">Reference proteome</keyword>
<reference evidence="2 3" key="1">
    <citation type="submission" date="2019-12" db="EMBL/GenBank/DDBJ databases">
        <title>Defluviitalea raffinosedens, isolated from a biogas fermenter, genome sequencing and characterization.</title>
        <authorList>
            <person name="Rettenmaier R."/>
            <person name="Schneider M."/>
            <person name="Neuhaus K."/>
            <person name="Liebl W."/>
            <person name="Zverlov V."/>
        </authorList>
    </citation>
    <scope>NUCLEOTIDE SEQUENCE [LARGE SCALE GENOMIC DNA]</scope>
    <source>
        <strain evidence="2 3">249c-K6</strain>
    </source>
</reference>
<gene>
    <name evidence="2" type="ORF">GND95_12510</name>
</gene>
<organism evidence="2 3">
    <name type="scientific">Defluviitalea raffinosedens</name>
    <dbReference type="NCBI Taxonomy" id="1450156"/>
    <lineage>
        <taxon>Bacteria</taxon>
        <taxon>Bacillati</taxon>
        <taxon>Bacillota</taxon>
        <taxon>Clostridia</taxon>
        <taxon>Lachnospirales</taxon>
        <taxon>Defluviitaleaceae</taxon>
        <taxon>Defluviitalea</taxon>
    </lineage>
</organism>
<evidence type="ECO:0000313" key="2">
    <source>
        <dbReference type="EMBL" id="KAE9630234.1"/>
    </source>
</evidence>
<dbReference type="Pfam" id="PF13487">
    <property type="entry name" value="HD_5"/>
    <property type="match status" value="1"/>
</dbReference>
<protein>
    <submittedName>
        <fullName evidence="2">HD domain-containing protein</fullName>
    </submittedName>
</protein>
<dbReference type="InterPro" id="IPR006675">
    <property type="entry name" value="HDIG_dom"/>
</dbReference>
<dbReference type="Proteomes" id="UP000483018">
    <property type="component" value="Unassembled WGS sequence"/>
</dbReference>
<dbReference type="Gene3D" id="1.10.3210.10">
    <property type="entry name" value="Hypothetical protein af1432"/>
    <property type="match status" value="1"/>
</dbReference>
<sequence>MNRVTEGGVIMERIIKVPVEMLEPGMILGEDIDHFFGNILLKKGHVLDQHLIDKLAEFHVEYVYIKKAMEEEYSYTSPNNVMFDEMAYINYYEEAIKIMSQISHDIRLGKTLKIRTVRNVIHRLLEQAFAKNNILYCLNLIKNFDDYTYTHSINVCLLATTLGKWLGLCDKDLNQLAYSALFHDIGKYKIPPEILNKPGKLTPEEYEIMKQHPAYGYEIVKNIIGISPDVAYGVLMHHEKINGTGYPLGLVGNQIHFFAKIISIADIYDALTSDRVYHRKISPFQAAERISRESYSNIDPDISSTFLNNISTFYIGCTVVLNTNEKGKIIYLYPNKPTRPLIELENGEYIDLTKDEYLDVMIEDLLSS</sequence>
<dbReference type="NCBIfam" id="TIGR00277">
    <property type="entry name" value="HDIG"/>
    <property type="match status" value="1"/>
</dbReference>
<dbReference type="PANTHER" id="PTHR43155">
    <property type="entry name" value="CYCLIC DI-GMP PHOSPHODIESTERASE PA4108-RELATED"/>
    <property type="match status" value="1"/>
</dbReference>